<sequence>MPKNVRYSLGPLGRLLIIIGVIILLPILVGLYYSEWWYRGNICYLGYIIPSILAIGIGSILEWKFEVKELNLVQGLFLTGFAWIVISLFCSLPFIMIQDMTILNAYFEAVSGFTTTGITMITNLDPLPHSLLFFRALIQWIGGLGIITFFIYIGMKGISEHILYRGESHKIKSSRPVPNLMKTIKYYWLIYGGFTAALIILLWLQGTTLFDAISHGFTTLSTGGFSPHNESISYFGMHPEQFPNYKLIEYTITIFMILGGTNFVIHYRVLRGKIRNLWNNIEMKMWWGILGLSTFLIMFEVYQTGAFESLESLFRKTIFQVTSVATTTGFETEWIGPVQSGYFKALAKQIFLMLMVIGGCVSSTGGGIKVRRVGIMLKGIWNRVKRSSRPKEMMTPLMIDGEKVGRTELERVFIIFVSWVFLLLIGGFITAIFSNYGPLQSFSGMFSALGNIGPSYLTVSEMASLNPIVKILYTFAMLIGRLEILPIFILLNLEVWKT</sequence>
<feature type="transmembrane region" description="Helical" evidence="9">
    <location>
        <begin position="12"/>
        <end position="32"/>
    </location>
</feature>
<comment type="similarity">
    <text evidence="2">Belongs to the TrkH potassium transport family.</text>
</comment>
<feature type="transmembrane region" description="Helical" evidence="9">
    <location>
        <begin position="247"/>
        <end position="265"/>
    </location>
</feature>
<comment type="caution">
    <text evidence="10">The sequence shown here is derived from an EMBL/GenBank/DDBJ whole genome shotgun (WGS) entry which is preliminary data.</text>
</comment>
<dbReference type="GO" id="GO:0008324">
    <property type="term" value="F:monoatomic cation transmembrane transporter activity"/>
    <property type="evidence" value="ECO:0007669"/>
    <property type="project" value="InterPro"/>
</dbReference>
<evidence type="ECO:0000256" key="2">
    <source>
        <dbReference type="ARBA" id="ARBA00009137"/>
    </source>
</evidence>
<evidence type="ECO:0000256" key="4">
    <source>
        <dbReference type="ARBA" id="ARBA00022475"/>
    </source>
</evidence>
<dbReference type="InterPro" id="IPR003445">
    <property type="entry name" value="Cat_transpt"/>
</dbReference>
<dbReference type="PATRIC" id="fig|1698285.3.peg.516"/>
<evidence type="ECO:0000313" key="10">
    <source>
        <dbReference type="EMBL" id="KXB08661.1"/>
    </source>
</evidence>
<evidence type="ECO:0000256" key="1">
    <source>
        <dbReference type="ARBA" id="ARBA00004651"/>
    </source>
</evidence>
<keyword evidence="3" id="KW-0813">Transport</keyword>
<keyword evidence="6 9" id="KW-1133">Transmembrane helix</keyword>
<evidence type="ECO:0000313" key="11">
    <source>
        <dbReference type="Proteomes" id="UP000070175"/>
    </source>
</evidence>
<dbReference type="PANTHER" id="PTHR32024:SF2">
    <property type="entry name" value="TRK SYSTEM POTASSIUM UPTAKE PROTEIN TRKG-RELATED"/>
    <property type="match status" value="1"/>
</dbReference>
<protein>
    <recommendedName>
        <fullName evidence="12">Potassium transporter</fullName>
    </recommendedName>
</protein>
<feature type="transmembrane region" description="Helical" evidence="9">
    <location>
        <begin position="285"/>
        <end position="302"/>
    </location>
</feature>
<evidence type="ECO:0000256" key="5">
    <source>
        <dbReference type="ARBA" id="ARBA00022692"/>
    </source>
</evidence>
<keyword evidence="7" id="KW-0406">Ion transport</keyword>
<name>A0A133VQG6_9EURY</name>
<keyword evidence="8 9" id="KW-0472">Membrane</keyword>
<keyword evidence="11" id="KW-1185">Reference proteome</keyword>
<proteinExistence type="inferred from homology"/>
<evidence type="ECO:0008006" key="12">
    <source>
        <dbReference type="Google" id="ProtNLM"/>
    </source>
</evidence>
<evidence type="ECO:0000256" key="7">
    <source>
        <dbReference type="ARBA" id="ARBA00023065"/>
    </source>
</evidence>
<evidence type="ECO:0000256" key="8">
    <source>
        <dbReference type="ARBA" id="ARBA00023136"/>
    </source>
</evidence>
<dbReference type="PANTHER" id="PTHR32024">
    <property type="entry name" value="TRK SYSTEM POTASSIUM UPTAKE PROTEIN TRKG-RELATED"/>
    <property type="match status" value="1"/>
</dbReference>
<evidence type="ECO:0000256" key="3">
    <source>
        <dbReference type="ARBA" id="ARBA00022448"/>
    </source>
</evidence>
<evidence type="ECO:0000256" key="9">
    <source>
        <dbReference type="SAM" id="Phobius"/>
    </source>
</evidence>
<feature type="transmembrane region" description="Helical" evidence="9">
    <location>
        <begin position="75"/>
        <end position="97"/>
    </location>
</feature>
<keyword evidence="5 9" id="KW-0812">Transmembrane</keyword>
<feature type="transmembrane region" description="Helical" evidence="9">
    <location>
        <begin position="132"/>
        <end position="155"/>
    </location>
</feature>
<dbReference type="AlphaFoldDB" id="A0A133VQG6"/>
<dbReference type="EMBL" id="LHYJ01000006">
    <property type="protein sequence ID" value="KXB08661.1"/>
    <property type="molecule type" value="Genomic_DNA"/>
</dbReference>
<feature type="transmembrane region" description="Helical" evidence="9">
    <location>
        <begin position="350"/>
        <end position="368"/>
    </location>
</feature>
<feature type="transmembrane region" description="Helical" evidence="9">
    <location>
        <begin position="44"/>
        <end position="63"/>
    </location>
</feature>
<feature type="transmembrane region" description="Helical" evidence="9">
    <location>
        <begin position="412"/>
        <end position="433"/>
    </location>
</feature>
<gene>
    <name evidence="10" type="ORF">AKJ56_00630</name>
</gene>
<feature type="transmembrane region" description="Helical" evidence="9">
    <location>
        <begin position="186"/>
        <end position="204"/>
    </location>
</feature>
<dbReference type="Proteomes" id="UP000070175">
    <property type="component" value="Unassembled WGS sequence"/>
</dbReference>
<keyword evidence="4" id="KW-1003">Cell membrane</keyword>
<feature type="transmembrane region" description="Helical" evidence="9">
    <location>
        <begin position="471"/>
        <end position="491"/>
    </location>
</feature>
<dbReference type="GO" id="GO:0005886">
    <property type="term" value="C:plasma membrane"/>
    <property type="evidence" value="ECO:0007669"/>
    <property type="project" value="UniProtKB-SubCell"/>
</dbReference>
<comment type="subcellular location">
    <subcellularLocation>
        <location evidence="1">Cell membrane</location>
        <topology evidence="1">Multi-pass membrane protein</topology>
    </subcellularLocation>
</comment>
<dbReference type="GO" id="GO:0030001">
    <property type="term" value="P:metal ion transport"/>
    <property type="evidence" value="ECO:0007669"/>
    <property type="project" value="UniProtKB-ARBA"/>
</dbReference>
<evidence type="ECO:0000256" key="6">
    <source>
        <dbReference type="ARBA" id="ARBA00022989"/>
    </source>
</evidence>
<reference evidence="10 11" key="1">
    <citation type="journal article" date="2016" name="Sci. Rep.">
        <title>Metabolic traits of an uncultured archaeal lineage -MSBL1- from brine pools of the Red Sea.</title>
        <authorList>
            <person name="Mwirichia R."/>
            <person name="Alam I."/>
            <person name="Rashid M."/>
            <person name="Vinu M."/>
            <person name="Ba-Alawi W."/>
            <person name="Anthony Kamau A."/>
            <person name="Kamanda Ngugi D."/>
            <person name="Goker M."/>
            <person name="Klenk H.P."/>
            <person name="Bajic V."/>
            <person name="Stingl U."/>
        </authorList>
    </citation>
    <scope>NUCLEOTIDE SEQUENCE [LARGE SCALE GENOMIC DNA]</scope>
    <source>
        <strain evidence="10">SCGC-AAA382N08</strain>
    </source>
</reference>
<organism evidence="10 11">
    <name type="scientific">candidate division MSBL1 archaeon SCGC-AAA382N08</name>
    <dbReference type="NCBI Taxonomy" id="1698285"/>
    <lineage>
        <taxon>Archaea</taxon>
        <taxon>Methanobacteriati</taxon>
        <taxon>Methanobacteriota</taxon>
        <taxon>candidate division MSBL1</taxon>
    </lineage>
</organism>
<dbReference type="Pfam" id="PF02386">
    <property type="entry name" value="TrkH"/>
    <property type="match status" value="1"/>
</dbReference>
<accession>A0A133VQG6</accession>